<keyword evidence="1" id="KW-1133">Transmembrane helix</keyword>
<feature type="transmembrane region" description="Helical" evidence="1">
    <location>
        <begin position="7"/>
        <end position="25"/>
    </location>
</feature>
<keyword evidence="1" id="KW-0472">Membrane</keyword>
<protein>
    <submittedName>
        <fullName evidence="2">Uncharacterized protein</fullName>
    </submittedName>
</protein>
<evidence type="ECO:0000313" key="2">
    <source>
        <dbReference type="EMBL" id="SFD76990.1"/>
    </source>
</evidence>
<dbReference type="EMBL" id="FOMW01000002">
    <property type="protein sequence ID" value="SFD76990.1"/>
    <property type="molecule type" value="Genomic_DNA"/>
</dbReference>
<keyword evidence="1" id="KW-0812">Transmembrane</keyword>
<evidence type="ECO:0000256" key="1">
    <source>
        <dbReference type="SAM" id="Phobius"/>
    </source>
</evidence>
<organism evidence="2 3">
    <name type="scientific">Sulfitobacter brevis</name>
    <dbReference type="NCBI Taxonomy" id="74348"/>
    <lineage>
        <taxon>Bacteria</taxon>
        <taxon>Pseudomonadati</taxon>
        <taxon>Pseudomonadota</taxon>
        <taxon>Alphaproteobacteria</taxon>
        <taxon>Rhodobacterales</taxon>
        <taxon>Roseobacteraceae</taxon>
        <taxon>Sulfitobacter</taxon>
    </lineage>
</organism>
<name>A0A1I1V9A3_9RHOB</name>
<reference evidence="2 3" key="1">
    <citation type="submission" date="2016-10" db="EMBL/GenBank/DDBJ databases">
        <authorList>
            <person name="de Groot N.N."/>
        </authorList>
    </citation>
    <scope>NUCLEOTIDE SEQUENCE [LARGE SCALE GENOMIC DNA]</scope>
    <source>
        <strain evidence="2 3">DSM 11443</strain>
    </source>
</reference>
<keyword evidence="3" id="KW-1185">Reference proteome</keyword>
<proteinExistence type="predicted"/>
<evidence type="ECO:0000313" key="3">
    <source>
        <dbReference type="Proteomes" id="UP000198977"/>
    </source>
</evidence>
<sequence length="49" mass="5356">MGKLFKLLIFLLIIGFIGLVGYAYIGPFFGADFSPAQTETRQSVTLDGE</sequence>
<dbReference type="STRING" id="74348.SAMN04488523_102340"/>
<gene>
    <name evidence="2" type="ORF">SAMN04488523_102340</name>
</gene>
<dbReference type="Proteomes" id="UP000198977">
    <property type="component" value="Unassembled WGS sequence"/>
</dbReference>
<accession>A0A1I1V9A3</accession>
<dbReference type="AlphaFoldDB" id="A0A1I1V9A3"/>
<dbReference type="RefSeq" id="WP_177209409.1">
    <property type="nucleotide sequence ID" value="NZ_FOMW01000002.1"/>
</dbReference>